<dbReference type="InterPro" id="IPR034751">
    <property type="entry name" value="Yippee"/>
</dbReference>
<evidence type="ECO:0000313" key="7">
    <source>
        <dbReference type="EMBL" id="CED85120.1"/>
    </source>
</evidence>
<reference evidence="7" key="1">
    <citation type="submission" date="2014-08" db="EMBL/GenBank/DDBJ databases">
        <authorList>
            <person name="Sharma Rahul"/>
            <person name="Thines Marco"/>
        </authorList>
    </citation>
    <scope>NUCLEOTIDE SEQUENCE</scope>
</reference>
<name>A0A0F7SWU1_PHARH</name>
<evidence type="ECO:0000256" key="3">
    <source>
        <dbReference type="ARBA" id="ARBA00022833"/>
    </source>
</evidence>
<dbReference type="EMBL" id="LN483332">
    <property type="protein sequence ID" value="CED85120.1"/>
    <property type="molecule type" value="Genomic_DNA"/>
</dbReference>
<dbReference type="AlphaFoldDB" id="A0A0F7SWU1"/>
<evidence type="ECO:0000256" key="2">
    <source>
        <dbReference type="ARBA" id="ARBA00022723"/>
    </source>
</evidence>
<feature type="domain" description="Yippee" evidence="6">
    <location>
        <begin position="13"/>
        <end position="110"/>
    </location>
</feature>
<comment type="similarity">
    <text evidence="1 4">Belongs to the yippee family.</text>
</comment>
<feature type="compositionally biased region" description="Acidic residues" evidence="5">
    <location>
        <begin position="136"/>
        <end position="152"/>
    </location>
</feature>
<accession>A0A0F7SWU1</accession>
<evidence type="ECO:0000256" key="1">
    <source>
        <dbReference type="ARBA" id="ARBA00005613"/>
    </source>
</evidence>
<dbReference type="InterPro" id="IPR039058">
    <property type="entry name" value="Yippee_fam"/>
</dbReference>
<keyword evidence="3" id="KW-0862">Zinc</keyword>
<feature type="region of interest" description="Disordered" evidence="5">
    <location>
        <begin position="116"/>
        <end position="152"/>
    </location>
</feature>
<evidence type="ECO:0000256" key="4">
    <source>
        <dbReference type="RuleBase" id="RU110713"/>
    </source>
</evidence>
<sequence>MGQQTRAHLTGRKIYGCGRCGTHLTTVEALLSKRFTGKFGQATLFYSVVNVLEGPPEDRRMTTGLHTVVDLRCLKCETYLGWKYIKSFEQSEKYKENCFLLERALLQTIEPGLELEGAEDPISREGNDSSTASNLQEEDDDDDDDDGDDEDE</sequence>
<dbReference type="PANTHER" id="PTHR13848">
    <property type="entry name" value="PROTEIN YIPPEE-LIKE CG15309-RELATED"/>
    <property type="match status" value="1"/>
</dbReference>
<dbReference type="Pfam" id="PF03226">
    <property type="entry name" value="Yippee-Mis18"/>
    <property type="match status" value="1"/>
</dbReference>
<evidence type="ECO:0000256" key="5">
    <source>
        <dbReference type="SAM" id="MobiDB-lite"/>
    </source>
</evidence>
<proteinExistence type="inferred from homology"/>
<dbReference type="InterPro" id="IPR004910">
    <property type="entry name" value="Yippee/Mis18/Cereblon"/>
</dbReference>
<dbReference type="PROSITE" id="PS51792">
    <property type="entry name" value="YIPPEE"/>
    <property type="match status" value="1"/>
</dbReference>
<keyword evidence="2" id="KW-0479">Metal-binding</keyword>
<dbReference type="GO" id="GO:0046872">
    <property type="term" value="F:metal ion binding"/>
    <property type="evidence" value="ECO:0007669"/>
    <property type="project" value="UniProtKB-KW"/>
</dbReference>
<organism evidence="7">
    <name type="scientific">Phaffia rhodozyma</name>
    <name type="common">Yeast</name>
    <name type="synonym">Xanthophyllomyces dendrorhous</name>
    <dbReference type="NCBI Taxonomy" id="264483"/>
    <lineage>
        <taxon>Eukaryota</taxon>
        <taxon>Fungi</taxon>
        <taxon>Dikarya</taxon>
        <taxon>Basidiomycota</taxon>
        <taxon>Agaricomycotina</taxon>
        <taxon>Tremellomycetes</taxon>
        <taxon>Cystofilobasidiales</taxon>
        <taxon>Mrakiaceae</taxon>
        <taxon>Phaffia</taxon>
    </lineage>
</organism>
<protein>
    <recommendedName>
        <fullName evidence="4">Protein yippee-like</fullName>
    </recommendedName>
</protein>
<evidence type="ECO:0000259" key="6">
    <source>
        <dbReference type="PROSITE" id="PS51792"/>
    </source>
</evidence>